<sequence length="136" mass="15334">MSVNFEIHDVSEYPFVRFLGDKIKEGFGERWCQEMDALTANPKPFVMLFIGEQPEEAHADRKIRGAWLKENKTRLADKCLAFLIIEPDADKREKLAAMFPNLKRAFGIAQAACATEAEALELALKTLTAGSFIEKL</sequence>
<comment type="caution">
    <text evidence="1">The sequence shown here is derived from an EMBL/GenBank/DDBJ whole genome shotgun (WGS) entry which is preliminary data.</text>
</comment>
<reference evidence="2" key="1">
    <citation type="journal article" date="2019" name="Int. J. Syst. Evol. Microbiol.">
        <title>The Global Catalogue of Microorganisms (GCM) 10K type strain sequencing project: providing services to taxonomists for standard genome sequencing and annotation.</title>
        <authorList>
            <consortium name="The Broad Institute Genomics Platform"/>
            <consortium name="The Broad Institute Genome Sequencing Center for Infectious Disease"/>
            <person name="Wu L."/>
            <person name="Ma J."/>
        </authorList>
    </citation>
    <scope>NUCLEOTIDE SEQUENCE [LARGE SCALE GENOMIC DNA]</scope>
    <source>
        <strain evidence="2">JCM 15115</strain>
    </source>
</reference>
<keyword evidence="2" id="KW-1185">Reference proteome</keyword>
<dbReference type="EMBL" id="BAAADE010000004">
    <property type="protein sequence ID" value="GAA0606853.1"/>
    <property type="molecule type" value="Genomic_DNA"/>
</dbReference>
<gene>
    <name evidence="1" type="ORF">GCM10008943_23000</name>
</gene>
<evidence type="ECO:0000313" key="2">
    <source>
        <dbReference type="Proteomes" id="UP001424441"/>
    </source>
</evidence>
<organism evidence="1 2">
    <name type="scientific">Paenochrobactrum glaciei</name>
    <dbReference type="NCBI Taxonomy" id="486407"/>
    <lineage>
        <taxon>Bacteria</taxon>
        <taxon>Pseudomonadati</taxon>
        <taxon>Pseudomonadota</taxon>
        <taxon>Alphaproteobacteria</taxon>
        <taxon>Hyphomicrobiales</taxon>
        <taxon>Brucellaceae</taxon>
        <taxon>Paenochrobactrum</taxon>
    </lineage>
</organism>
<evidence type="ECO:0000313" key="1">
    <source>
        <dbReference type="EMBL" id="GAA0606853.1"/>
    </source>
</evidence>
<evidence type="ECO:0008006" key="3">
    <source>
        <dbReference type="Google" id="ProtNLM"/>
    </source>
</evidence>
<proteinExistence type="predicted"/>
<dbReference type="Proteomes" id="UP001424441">
    <property type="component" value="Unassembled WGS sequence"/>
</dbReference>
<name>A0ABP3RFX0_9HYPH</name>
<accession>A0ABP3RFX0</accession>
<protein>
    <recommendedName>
        <fullName evidence="3">GntR family transcriptional regulator</fullName>
    </recommendedName>
</protein>
<dbReference type="RefSeq" id="WP_343805694.1">
    <property type="nucleotide sequence ID" value="NZ_BAAADE010000004.1"/>
</dbReference>